<reference evidence="3" key="1">
    <citation type="submission" date="2016-11" db="UniProtKB">
        <authorList>
            <consortium name="WormBaseParasite"/>
        </authorList>
    </citation>
    <scope>IDENTIFICATION</scope>
</reference>
<dbReference type="GO" id="GO:0031083">
    <property type="term" value="C:BLOC-1 complex"/>
    <property type="evidence" value="ECO:0007669"/>
    <property type="project" value="TreeGrafter"/>
</dbReference>
<dbReference type="PANTHER" id="PTHR16230:SF3">
    <property type="entry name" value="BIOGENESIS OF LYSOSOMAL ORGANELLES COMPLEX-1, SUBUNIT 4, CAPPUCCINO"/>
    <property type="match status" value="1"/>
</dbReference>
<evidence type="ECO:0000256" key="1">
    <source>
        <dbReference type="SAM" id="Coils"/>
    </source>
</evidence>
<evidence type="ECO:0000313" key="2">
    <source>
        <dbReference type="Proteomes" id="UP000095280"/>
    </source>
</evidence>
<keyword evidence="1" id="KW-0175">Coiled coil</keyword>
<dbReference type="WBParaSite" id="maker-unitig_26029-snap-gene-0.2-mRNA-1">
    <property type="protein sequence ID" value="maker-unitig_26029-snap-gene-0.2-mRNA-1"/>
    <property type="gene ID" value="maker-unitig_26029-snap-gene-0.2"/>
</dbReference>
<organism evidence="2 3">
    <name type="scientific">Macrostomum lignano</name>
    <dbReference type="NCBI Taxonomy" id="282301"/>
    <lineage>
        <taxon>Eukaryota</taxon>
        <taxon>Metazoa</taxon>
        <taxon>Spiralia</taxon>
        <taxon>Lophotrochozoa</taxon>
        <taxon>Platyhelminthes</taxon>
        <taxon>Rhabditophora</taxon>
        <taxon>Macrostomorpha</taxon>
        <taxon>Macrostomida</taxon>
        <taxon>Macrostomidae</taxon>
        <taxon>Macrostomum</taxon>
    </lineage>
</organism>
<accession>A0A1I8F9L1</accession>
<dbReference type="Proteomes" id="UP000095280">
    <property type="component" value="Unplaced"/>
</dbReference>
<dbReference type="InterPro" id="IPR024857">
    <property type="entry name" value="Cappuccino"/>
</dbReference>
<feature type="coiled-coil region" evidence="1">
    <location>
        <begin position="85"/>
        <end position="112"/>
    </location>
</feature>
<dbReference type="PANTHER" id="PTHR16230">
    <property type="entry name" value="CAPPUCCINO"/>
    <property type="match status" value="1"/>
</dbReference>
<protein>
    <submittedName>
        <fullName evidence="3">V-SNARE domain-containing protein</fullName>
    </submittedName>
</protein>
<keyword evidence="2" id="KW-1185">Reference proteome</keyword>
<proteinExistence type="predicted"/>
<name>A0A1I8F9L1_9PLAT</name>
<evidence type="ECO:0000313" key="3">
    <source>
        <dbReference type="WBParaSite" id="maker-unitig_26029-snap-gene-0.2-mRNA-1"/>
    </source>
</evidence>
<sequence>HCWHQCFAGQCTAAARISVRARRPSRQEKEFDDTVEILLARLEDYYCALIDLIRSEERSLFGHLTKLPQVLAKHPTARAVASLQIDNLDRMVQTVKQNVDTLEAKVSLAETEIGQFTSFEEVFIRSRLTKQRGIRLSGYRFGTK</sequence>
<dbReference type="AlphaFoldDB" id="A0A1I8F9L1"/>